<evidence type="ECO:0000313" key="4">
    <source>
        <dbReference type="EMBL" id="PKA53173.1"/>
    </source>
</evidence>
<dbReference type="STRING" id="1088818.A0A2I0AC95"/>
<protein>
    <recommendedName>
        <fullName evidence="3">DUF7036 domain-containing protein</fullName>
    </recommendedName>
</protein>
<feature type="compositionally biased region" description="Low complexity" evidence="1">
    <location>
        <begin position="318"/>
        <end position="335"/>
    </location>
</feature>
<sequence>MGKTEEEQVLDDVPVLPELPRVNAGGRCPHCRSVGMIVHLRCIAALLVGVAVLLSAVFWLPPFIRRGSGVGSSDLDRQYRADVMASFILQEPIYLLRSNVAKLQYDIYDEISVPNAIVTIMYLEPLGINSTNVVFGVLPYPKESNISTGLSILKSSFVSLVLQQSTLHLTTSLFGSSYFFQVLKFPGGITVVPLQHAFLLQKEKLLFNFSLNFPIYQVQDKIDELKEQMRLGLHLKTYEILFVRLSNIDGSTVAPPTIVQTFILLAVGKNQPSVPRLKQLAQNIRNSSAGNLGLNHTVFGRVKQISLSSFLQHSLSSGVGSSLSPSPAPQPSAASHHNHLSHHHHSGHHSNEHLAPAPASTPKPRFAHQAPPPTDCRFSFSRHLKRMPRIVPAAAPLTKHHLSIHPNEAAPSLSPHLHPISHMPAVIFAHASPPSGHVEDIKPPDKAPSISPSPLSCEFSLLELCVSVWFFFCKFLIRYQH</sequence>
<feature type="compositionally biased region" description="Basic residues" evidence="1">
    <location>
        <begin position="336"/>
        <end position="348"/>
    </location>
</feature>
<keyword evidence="2" id="KW-0472">Membrane</keyword>
<feature type="domain" description="DUF7036" evidence="3">
    <location>
        <begin position="86"/>
        <end position="175"/>
    </location>
</feature>
<feature type="domain" description="DUF7036" evidence="3">
    <location>
        <begin position="208"/>
        <end position="300"/>
    </location>
</feature>
<dbReference type="EMBL" id="KZ451999">
    <property type="protein sequence ID" value="PKA53173.1"/>
    <property type="molecule type" value="Genomic_DNA"/>
</dbReference>
<evidence type="ECO:0000259" key="3">
    <source>
        <dbReference type="Pfam" id="PF23041"/>
    </source>
</evidence>
<dbReference type="PANTHER" id="PTHR33826:SF2">
    <property type="entry name" value="HYDROXYPROLINE-RICH GLYCOPROTEIN FAMILY PROTEIN"/>
    <property type="match status" value="1"/>
</dbReference>
<dbReference type="InterPro" id="IPR055464">
    <property type="entry name" value="DUF7036"/>
</dbReference>
<evidence type="ECO:0000256" key="1">
    <source>
        <dbReference type="SAM" id="MobiDB-lite"/>
    </source>
</evidence>
<dbReference type="Proteomes" id="UP000236161">
    <property type="component" value="Unassembled WGS sequence"/>
</dbReference>
<keyword evidence="5" id="KW-1185">Reference proteome</keyword>
<keyword evidence="2" id="KW-1133">Transmembrane helix</keyword>
<organism evidence="4 5">
    <name type="scientific">Apostasia shenzhenica</name>
    <dbReference type="NCBI Taxonomy" id="1088818"/>
    <lineage>
        <taxon>Eukaryota</taxon>
        <taxon>Viridiplantae</taxon>
        <taxon>Streptophyta</taxon>
        <taxon>Embryophyta</taxon>
        <taxon>Tracheophyta</taxon>
        <taxon>Spermatophyta</taxon>
        <taxon>Magnoliopsida</taxon>
        <taxon>Liliopsida</taxon>
        <taxon>Asparagales</taxon>
        <taxon>Orchidaceae</taxon>
        <taxon>Apostasioideae</taxon>
        <taxon>Apostasia</taxon>
    </lineage>
</organism>
<dbReference type="PANTHER" id="PTHR33826">
    <property type="entry name" value="F20B24.21"/>
    <property type="match status" value="1"/>
</dbReference>
<keyword evidence="2" id="KW-0812">Transmembrane</keyword>
<evidence type="ECO:0000313" key="5">
    <source>
        <dbReference type="Proteomes" id="UP000236161"/>
    </source>
</evidence>
<reference evidence="4 5" key="1">
    <citation type="journal article" date="2017" name="Nature">
        <title>The Apostasia genome and the evolution of orchids.</title>
        <authorList>
            <person name="Zhang G.Q."/>
            <person name="Liu K.W."/>
            <person name="Li Z."/>
            <person name="Lohaus R."/>
            <person name="Hsiao Y.Y."/>
            <person name="Niu S.C."/>
            <person name="Wang J.Y."/>
            <person name="Lin Y.C."/>
            <person name="Xu Q."/>
            <person name="Chen L.J."/>
            <person name="Yoshida K."/>
            <person name="Fujiwara S."/>
            <person name="Wang Z.W."/>
            <person name="Zhang Y.Q."/>
            <person name="Mitsuda N."/>
            <person name="Wang M."/>
            <person name="Liu G.H."/>
            <person name="Pecoraro L."/>
            <person name="Huang H.X."/>
            <person name="Xiao X.J."/>
            <person name="Lin M."/>
            <person name="Wu X.Y."/>
            <person name="Wu W.L."/>
            <person name="Chen Y.Y."/>
            <person name="Chang S.B."/>
            <person name="Sakamoto S."/>
            <person name="Ohme-Takagi M."/>
            <person name="Yagi M."/>
            <person name="Zeng S.J."/>
            <person name="Shen C.Y."/>
            <person name="Yeh C.M."/>
            <person name="Luo Y.B."/>
            <person name="Tsai W.C."/>
            <person name="Van de Peer Y."/>
            <person name="Liu Z.J."/>
        </authorList>
    </citation>
    <scope>NUCLEOTIDE SEQUENCE [LARGE SCALE GENOMIC DNA]</scope>
    <source>
        <strain evidence="5">cv. Shenzhen</strain>
        <tissue evidence="4">Stem</tissue>
    </source>
</reference>
<dbReference type="AlphaFoldDB" id="A0A2I0AC95"/>
<dbReference type="Pfam" id="PF23041">
    <property type="entry name" value="DUF7036"/>
    <property type="match status" value="2"/>
</dbReference>
<feature type="region of interest" description="Disordered" evidence="1">
    <location>
        <begin position="318"/>
        <end position="373"/>
    </location>
</feature>
<name>A0A2I0AC95_9ASPA</name>
<proteinExistence type="predicted"/>
<evidence type="ECO:0000256" key="2">
    <source>
        <dbReference type="SAM" id="Phobius"/>
    </source>
</evidence>
<dbReference type="OrthoDB" id="687571at2759"/>
<accession>A0A2I0AC95</accession>
<feature type="transmembrane region" description="Helical" evidence="2">
    <location>
        <begin position="42"/>
        <end position="60"/>
    </location>
</feature>
<gene>
    <name evidence="4" type="ORF">AXF42_Ash009903</name>
</gene>